<evidence type="ECO:0000313" key="2">
    <source>
        <dbReference type="EMBL" id="VAW91600.1"/>
    </source>
</evidence>
<proteinExistence type="predicted"/>
<reference evidence="2" key="1">
    <citation type="submission" date="2018-06" db="EMBL/GenBank/DDBJ databases">
        <authorList>
            <person name="Zhirakovskaya E."/>
        </authorList>
    </citation>
    <scope>NUCLEOTIDE SEQUENCE</scope>
</reference>
<keyword evidence="1" id="KW-0472">Membrane</keyword>
<dbReference type="Pfam" id="PF11174">
    <property type="entry name" value="DUF2970"/>
    <property type="match status" value="1"/>
</dbReference>
<feature type="transmembrane region" description="Helical" evidence="1">
    <location>
        <begin position="39"/>
        <end position="61"/>
    </location>
</feature>
<organism evidence="2">
    <name type="scientific">hydrothermal vent metagenome</name>
    <dbReference type="NCBI Taxonomy" id="652676"/>
    <lineage>
        <taxon>unclassified sequences</taxon>
        <taxon>metagenomes</taxon>
        <taxon>ecological metagenomes</taxon>
    </lineage>
</organism>
<keyword evidence="1" id="KW-0812">Transmembrane</keyword>
<keyword evidence="1" id="KW-1133">Transmembrane helix</keyword>
<protein>
    <recommendedName>
        <fullName evidence="3">DUF2970 domain-containing protein</fullName>
    </recommendedName>
</protein>
<dbReference type="InterPro" id="IPR021344">
    <property type="entry name" value="DUF2970"/>
</dbReference>
<name>A0A3B0ZQV8_9ZZZZ</name>
<dbReference type="EMBL" id="UOFS01000006">
    <property type="protein sequence ID" value="VAW91600.1"/>
    <property type="molecule type" value="Genomic_DNA"/>
</dbReference>
<accession>A0A3B0ZQV8</accession>
<dbReference type="AlphaFoldDB" id="A0A3B0ZQV8"/>
<evidence type="ECO:0008006" key="3">
    <source>
        <dbReference type="Google" id="ProtNLM"/>
    </source>
</evidence>
<gene>
    <name evidence="2" type="ORF">MNBD_GAMMA22-2772</name>
</gene>
<sequence length="70" mass="7793">MNDKNNTPSFWQVVKSVLAGLLGVQSVENRERDFQHGNFSAYVFVALLVVSVFILVIVTVVKTVMYFAGV</sequence>
<evidence type="ECO:0000256" key="1">
    <source>
        <dbReference type="SAM" id="Phobius"/>
    </source>
</evidence>